<dbReference type="SUPFAM" id="SSF81296">
    <property type="entry name" value="E set domains"/>
    <property type="match status" value="1"/>
</dbReference>
<keyword evidence="6" id="KW-0812">Transmembrane</keyword>
<dbReference type="InterPro" id="IPR032694">
    <property type="entry name" value="CopC/D"/>
</dbReference>
<feature type="transmembrane region" description="Helical" evidence="6">
    <location>
        <begin position="177"/>
        <end position="198"/>
    </location>
</feature>
<dbReference type="Pfam" id="PF04234">
    <property type="entry name" value="CopC"/>
    <property type="match status" value="1"/>
</dbReference>
<keyword evidence="10" id="KW-1185">Reference proteome</keyword>
<dbReference type="Proteomes" id="UP000183642">
    <property type="component" value="Unassembled WGS sequence"/>
</dbReference>
<protein>
    <recommendedName>
        <fullName evidence="8">CopC domain-containing protein</fullName>
    </recommendedName>
</protein>
<evidence type="ECO:0000259" key="8">
    <source>
        <dbReference type="Pfam" id="PF04234"/>
    </source>
</evidence>
<gene>
    <name evidence="9" type="ORF">SAMN05660359_03640</name>
</gene>
<evidence type="ECO:0000256" key="3">
    <source>
        <dbReference type="ARBA" id="ARBA00022729"/>
    </source>
</evidence>
<dbReference type="InterPro" id="IPR007348">
    <property type="entry name" value="CopC_dom"/>
</dbReference>
<dbReference type="GO" id="GO:0006825">
    <property type="term" value="P:copper ion transport"/>
    <property type="evidence" value="ECO:0007669"/>
    <property type="project" value="InterPro"/>
</dbReference>
<dbReference type="InterPro" id="IPR014755">
    <property type="entry name" value="Cu-Rt/internalin_Ig-like"/>
</dbReference>
<dbReference type="GO" id="GO:0005886">
    <property type="term" value="C:plasma membrane"/>
    <property type="evidence" value="ECO:0007669"/>
    <property type="project" value="TreeGrafter"/>
</dbReference>
<reference evidence="10" key="1">
    <citation type="submission" date="2016-10" db="EMBL/GenBank/DDBJ databases">
        <authorList>
            <person name="Varghese N."/>
            <person name="Submissions S."/>
        </authorList>
    </citation>
    <scope>NUCLEOTIDE SEQUENCE [LARGE SCALE GENOMIC DNA]</scope>
    <source>
        <strain evidence="10">DSM 43161</strain>
    </source>
</reference>
<evidence type="ECO:0000256" key="4">
    <source>
        <dbReference type="ARBA" id="ARBA00023008"/>
    </source>
</evidence>
<dbReference type="GO" id="GO:0046688">
    <property type="term" value="P:response to copper ion"/>
    <property type="evidence" value="ECO:0007669"/>
    <property type="project" value="InterPro"/>
</dbReference>
<feature type="compositionally biased region" description="Low complexity" evidence="5">
    <location>
        <begin position="138"/>
        <end position="153"/>
    </location>
</feature>
<evidence type="ECO:0000313" key="10">
    <source>
        <dbReference type="Proteomes" id="UP000183642"/>
    </source>
</evidence>
<keyword evidence="2" id="KW-0479">Metal-binding</keyword>
<evidence type="ECO:0000256" key="6">
    <source>
        <dbReference type="SAM" id="Phobius"/>
    </source>
</evidence>
<feature type="chain" id="PRO_5010216934" description="CopC domain-containing protein" evidence="7">
    <location>
        <begin position="36"/>
        <end position="201"/>
    </location>
</feature>
<proteinExistence type="predicted"/>
<dbReference type="GO" id="GO:0005507">
    <property type="term" value="F:copper ion binding"/>
    <property type="evidence" value="ECO:0007669"/>
    <property type="project" value="InterPro"/>
</dbReference>
<evidence type="ECO:0000256" key="2">
    <source>
        <dbReference type="ARBA" id="ARBA00022723"/>
    </source>
</evidence>
<feature type="compositionally biased region" description="Polar residues" evidence="5">
    <location>
        <begin position="162"/>
        <end position="174"/>
    </location>
</feature>
<dbReference type="GO" id="GO:0030313">
    <property type="term" value="C:cell envelope"/>
    <property type="evidence" value="ECO:0007669"/>
    <property type="project" value="UniProtKB-SubCell"/>
</dbReference>
<dbReference type="PANTHER" id="PTHR34820">
    <property type="entry name" value="INNER MEMBRANE PROTEIN YEBZ"/>
    <property type="match status" value="1"/>
</dbReference>
<dbReference type="PANTHER" id="PTHR34820:SF4">
    <property type="entry name" value="INNER MEMBRANE PROTEIN YEBZ"/>
    <property type="match status" value="1"/>
</dbReference>
<keyword evidence="6" id="KW-1133">Transmembrane helix</keyword>
<dbReference type="InterPro" id="IPR014756">
    <property type="entry name" value="Ig_E-set"/>
</dbReference>
<sequence>MPSAVPRPTPVLMRLTAVLLLAAGLLLAAPATASAHTGLRSSEPAADSTVTTTPQAVTLTFNASVLGGEVSVTAPDGTPVGAGPVAHDGAVLSLPVTLTAAGRHTVTWTAVADDGHTLDGTFVFEHAPATPLPPPAAPATGTPTPSDAAAPATGNGSGAGSDTGTETASASSDSGGLPGWVLPVAAVALLAVGGLTALRRR</sequence>
<evidence type="ECO:0000256" key="5">
    <source>
        <dbReference type="SAM" id="MobiDB-lite"/>
    </source>
</evidence>
<dbReference type="AlphaFoldDB" id="A0A1I5HEZ3"/>
<feature type="signal peptide" evidence="7">
    <location>
        <begin position="1"/>
        <end position="35"/>
    </location>
</feature>
<keyword evidence="3 7" id="KW-0732">Signal</keyword>
<organism evidence="9 10">
    <name type="scientific">Geodermatophilus obscurus</name>
    <dbReference type="NCBI Taxonomy" id="1861"/>
    <lineage>
        <taxon>Bacteria</taxon>
        <taxon>Bacillati</taxon>
        <taxon>Actinomycetota</taxon>
        <taxon>Actinomycetes</taxon>
        <taxon>Geodermatophilales</taxon>
        <taxon>Geodermatophilaceae</taxon>
        <taxon>Geodermatophilus</taxon>
    </lineage>
</organism>
<accession>A0A1I5HEZ3</accession>
<evidence type="ECO:0000313" key="9">
    <source>
        <dbReference type="EMBL" id="SFO46620.1"/>
    </source>
</evidence>
<keyword evidence="6" id="KW-0472">Membrane</keyword>
<evidence type="ECO:0000256" key="1">
    <source>
        <dbReference type="ARBA" id="ARBA00004196"/>
    </source>
</evidence>
<dbReference type="Gene3D" id="2.60.40.1220">
    <property type="match status" value="1"/>
</dbReference>
<dbReference type="EMBL" id="FOWE01000009">
    <property type="protein sequence ID" value="SFO46620.1"/>
    <property type="molecule type" value="Genomic_DNA"/>
</dbReference>
<evidence type="ECO:0000256" key="7">
    <source>
        <dbReference type="SAM" id="SignalP"/>
    </source>
</evidence>
<dbReference type="GO" id="GO:0042597">
    <property type="term" value="C:periplasmic space"/>
    <property type="evidence" value="ECO:0007669"/>
    <property type="project" value="InterPro"/>
</dbReference>
<feature type="domain" description="CopC" evidence="8">
    <location>
        <begin position="36"/>
        <end position="125"/>
    </location>
</feature>
<feature type="region of interest" description="Disordered" evidence="5">
    <location>
        <begin position="127"/>
        <end position="174"/>
    </location>
</feature>
<name>A0A1I5HEZ3_9ACTN</name>
<keyword evidence="4" id="KW-0186">Copper</keyword>
<comment type="subcellular location">
    <subcellularLocation>
        <location evidence="1">Cell envelope</location>
    </subcellularLocation>
</comment>